<keyword evidence="2" id="KW-0873">Pyrrolidone carboxylic acid</keyword>
<feature type="chain" id="PRO_5042964652" description="Cuticular protein" evidence="4">
    <location>
        <begin position="17"/>
        <end position="104"/>
    </location>
</feature>
<evidence type="ECO:0008006" key="7">
    <source>
        <dbReference type="Google" id="ProtNLM"/>
    </source>
</evidence>
<evidence type="ECO:0000256" key="2">
    <source>
        <dbReference type="ARBA" id="ARBA00023283"/>
    </source>
</evidence>
<keyword evidence="1 3" id="KW-0193">Cuticle</keyword>
<evidence type="ECO:0000313" key="5">
    <source>
        <dbReference type="EMBL" id="KAK7872468.1"/>
    </source>
</evidence>
<evidence type="ECO:0000313" key="6">
    <source>
        <dbReference type="Proteomes" id="UP001378592"/>
    </source>
</evidence>
<comment type="caution">
    <text evidence="5">The sequence shown here is derived from an EMBL/GenBank/DDBJ whole genome shotgun (WGS) entry which is preliminary data.</text>
</comment>
<gene>
    <name evidence="5" type="ORF">R5R35_014262</name>
</gene>
<dbReference type="PROSITE" id="PS51155">
    <property type="entry name" value="CHIT_BIND_RR_2"/>
    <property type="match status" value="1"/>
</dbReference>
<keyword evidence="6" id="KW-1185">Reference proteome</keyword>
<dbReference type="Pfam" id="PF00379">
    <property type="entry name" value="Chitin_bind_4"/>
    <property type="match status" value="1"/>
</dbReference>
<dbReference type="EMBL" id="JAZDUA010000024">
    <property type="protein sequence ID" value="KAK7872468.1"/>
    <property type="molecule type" value="Genomic_DNA"/>
</dbReference>
<dbReference type="PANTHER" id="PTHR10380">
    <property type="entry name" value="CUTICLE PROTEIN"/>
    <property type="match status" value="1"/>
</dbReference>
<feature type="signal peptide" evidence="4">
    <location>
        <begin position="1"/>
        <end position="16"/>
    </location>
</feature>
<dbReference type="PRINTS" id="PR00947">
    <property type="entry name" value="CUTICLE"/>
</dbReference>
<dbReference type="PANTHER" id="PTHR10380:SF173">
    <property type="entry name" value="CUTICULAR PROTEIN 47EF, ISOFORM C-RELATED"/>
    <property type="match status" value="1"/>
</dbReference>
<proteinExistence type="predicted"/>
<dbReference type="InterPro" id="IPR050468">
    <property type="entry name" value="Cuticle_Struct_Prot"/>
</dbReference>
<sequence>MKAVILLACLLVAVIAEPPIPILHHSDVRDSAGQFSLSYQSGDGSTFSEQGVLKPNAAGDDHVLVKKGSYSYISPEGKTISVEYVSDEKGFQPTGDHIPVAPAH</sequence>
<dbReference type="GO" id="GO:0008010">
    <property type="term" value="F:structural constituent of chitin-based larval cuticle"/>
    <property type="evidence" value="ECO:0007669"/>
    <property type="project" value="TreeGrafter"/>
</dbReference>
<dbReference type="GO" id="GO:0062129">
    <property type="term" value="C:chitin-based extracellular matrix"/>
    <property type="evidence" value="ECO:0007669"/>
    <property type="project" value="TreeGrafter"/>
</dbReference>
<evidence type="ECO:0000256" key="4">
    <source>
        <dbReference type="SAM" id="SignalP"/>
    </source>
</evidence>
<name>A0AAN9VY01_9ORTH</name>
<evidence type="ECO:0000256" key="3">
    <source>
        <dbReference type="PROSITE-ProRule" id="PRU00497"/>
    </source>
</evidence>
<dbReference type="InterPro" id="IPR000618">
    <property type="entry name" value="Insect_cuticle"/>
</dbReference>
<dbReference type="Proteomes" id="UP001378592">
    <property type="component" value="Unassembled WGS sequence"/>
</dbReference>
<accession>A0AAN9VY01</accession>
<reference evidence="5 6" key="1">
    <citation type="submission" date="2024-03" db="EMBL/GenBank/DDBJ databases">
        <title>The genome assembly and annotation of the cricket Gryllus longicercus Weissman &amp; Gray.</title>
        <authorList>
            <person name="Szrajer S."/>
            <person name="Gray D."/>
            <person name="Ylla G."/>
        </authorList>
    </citation>
    <scope>NUCLEOTIDE SEQUENCE [LARGE SCALE GENOMIC DNA]</scope>
    <source>
        <strain evidence="5">DAG 2021-001</strain>
        <tissue evidence="5">Whole body minus gut</tissue>
    </source>
</reference>
<keyword evidence="4" id="KW-0732">Signal</keyword>
<organism evidence="5 6">
    <name type="scientific">Gryllus longicercus</name>
    <dbReference type="NCBI Taxonomy" id="2509291"/>
    <lineage>
        <taxon>Eukaryota</taxon>
        <taxon>Metazoa</taxon>
        <taxon>Ecdysozoa</taxon>
        <taxon>Arthropoda</taxon>
        <taxon>Hexapoda</taxon>
        <taxon>Insecta</taxon>
        <taxon>Pterygota</taxon>
        <taxon>Neoptera</taxon>
        <taxon>Polyneoptera</taxon>
        <taxon>Orthoptera</taxon>
        <taxon>Ensifera</taxon>
        <taxon>Gryllidea</taxon>
        <taxon>Grylloidea</taxon>
        <taxon>Gryllidae</taxon>
        <taxon>Gryllinae</taxon>
        <taxon>Gryllus</taxon>
    </lineage>
</organism>
<protein>
    <recommendedName>
        <fullName evidence="7">Cuticular protein</fullName>
    </recommendedName>
</protein>
<dbReference type="AlphaFoldDB" id="A0AAN9VY01"/>
<evidence type="ECO:0000256" key="1">
    <source>
        <dbReference type="ARBA" id="ARBA00022460"/>
    </source>
</evidence>